<dbReference type="Proteomes" id="UP000062398">
    <property type="component" value="Chromosome"/>
</dbReference>
<reference evidence="9 10" key="2">
    <citation type="journal article" date="2015" name="Genome Announc.">
        <title>Complete Genome Sequences of Evolved Arsenate-Resistant Metallosphaera sedula Strains.</title>
        <authorList>
            <person name="Ai C."/>
            <person name="McCarthy S."/>
            <person name="Schackwitz W."/>
            <person name="Martin J."/>
            <person name="Lipzen A."/>
            <person name="Blum P."/>
        </authorList>
    </citation>
    <scope>NUCLEOTIDE SEQUENCE [LARGE SCALE GENOMIC DNA]</scope>
    <source>
        <strain evidence="4 10">ARS120-1</strain>
        <strain evidence="5 9">ARS120-2</strain>
        <strain evidence="2 12">ARS50-1</strain>
        <strain evidence="3 11">ARS50-2</strain>
    </source>
</reference>
<accession>A0A088E5C8</accession>
<dbReference type="EMBL" id="CP012173">
    <property type="protein sequence ID" value="AKV76147.1"/>
    <property type="molecule type" value="Genomic_DNA"/>
</dbReference>
<sequence>MTKELTPLERLQLIVPGYRGYKAKDLIRQDDFLIRSSVKTKLENALNKIAELEAQIVSTSPFSPELKKLEFLASKIRTLVSEMVASQGGGADVYARYKITTEALDEIVKNDLNMINIANQIYNDISAGRVDSIDSMLNQLREVLVRRQELFFPQEYR</sequence>
<dbReference type="RefSeq" id="WP_012020783.1">
    <property type="nucleotide sequence ID" value="NZ_CP008822.1"/>
</dbReference>
<evidence type="ECO:0000313" key="10">
    <source>
        <dbReference type="Proteomes" id="UP000062398"/>
    </source>
</evidence>
<dbReference type="EMBL" id="CP012175">
    <property type="protein sequence ID" value="AKV80643.1"/>
    <property type="molecule type" value="Genomic_DNA"/>
</dbReference>
<evidence type="ECO:0000313" key="6">
    <source>
        <dbReference type="EMBL" id="AKV82885.1"/>
    </source>
</evidence>
<dbReference type="Proteomes" id="UP000062475">
    <property type="component" value="Chromosome"/>
</dbReference>
<evidence type="ECO:0000313" key="2">
    <source>
        <dbReference type="EMBL" id="AKV73905.1"/>
    </source>
</evidence>
<dbReference type="GeneID" id="91755281"/>
<name>A0A088E5C8_9CREN</name>
<evidence type="ECO:0000313" key="8">
    <source>
        <dbReference type="Proteomes" id="UP000056255"/>
    </source>
</evidence>
<reference evidence="1 7" key="1">
    <citation type="journal article" date="2014" name="J. Bacteriol.">
        <title>Role of an Archaeal PitA Transporter in the Copper and Arsenic Resistance of Metallosphaera sedula, an Extreme Thermoacidophile.</title>
        <authorList>
            <person name="McCarthy S."/>
            <person name="Ai C."/>
            <person name="Wheaton G."/>
            <person name="Tevatia R."/>
            <person name="Eckrich V."/>
            <person name="Kelly R."/>
            <person name="Blum P."/>
        </authorList>
    </citation>
    <scope>NUCLEOTIDE SEQUENCE [LARGE SCALE GENOMIC DNA]</scope>
    <source>
        <strain evidence="1 7">CuR1</strain>
    </source>
</reference>
<reference evidence="6 8" key="3">
    <citation type="submission" date="2015-07" db="EMBL/GenBank/DDBJ databases">
        <title>Physiological, transcriptional responses and genome re-sequencing of acid resistant extremely thermoacidophilic Metallosphaera sedula SARC-M1.</title>
        <authorList>
            <person name="Ai C."/>
            <person name="McCarthy S."/>
            <person name="Eckrich V."/>
            <person name="Rudrappa D."/>
            <person name="Qiu G."/>
            <person name="Blum P."/>
        </authorList>
    </citation>
    <scope>NUCLEOTIDE SEQUENCE [LARGE SCALE GENOMIC DNA]</scope>
    <source>
        <strain evidence="6 8">SARC-M1</strain>
    </source>
</reference>
<dbReference type="OrthoDB" id="10147at2157"/>
<protein>
    <submittedName>
        <fullName evidence="1">Uncharacterized protein</fullName>
    </submittedName>
</protein>
<evidence type="ECO:0000313" key="5">
    <source>
        <dbReference type="EMBL" id="AKV80643.1"/>
    </source>
</evidence>
<dbReference type="Proteomes" id="UP000029084">
    <property type="component" value="Chromosome"/>
</dbReference>
<dbReference type="EMBL" id="CP012174">
    <property type="protein sequence ID" value="AKV78398.1"/>
    <property type="molecule type" value="Genomic_DNA"/>
</dbReference>
<evidence type="ECO:0000313" key="12">
    <source>
        <dbReference type="Proteomes" id="UP000068832"/>
    </source>
</evidence>
<dbReference type="PATRIC" id="fig|43687.5.peg.841"/>
<organism evidence="1 7">
    <name type="scientific">Metallosphaera sedula</name>
    <dbReference type="NCBI Taxonomy" id="43687"/>
    <lineage>
        <taxon>Archaea</taxon>
        <taxon>Thermoproteota</taxon>
        <taxon>Thermoprotei</taxon>
        <taxon>Sulfolobales</taxon>
        <taxon>Sulfolobaceae</taxon>
        <taxon>Metallosphaera</taxon>
    </lineage>
</organism>
<dbReference type="EMBL" id="CP008822">
    <property type="protein sequence ID" value="AIM26982.1"/>
    <property type="molecule type" value="Genomic_DNA"/>
</dbReference>
<evidence type="ECO:0000313" key="7">
    <source>
        <dbReference type="Proteomes" id="UP000029084"/>
    </source>
</evidence>
<proteinExistence type="predicted"/>
<evidence type="ECO:0000313" key="3">
    <source>
        <dbReference type="EMBL" id="AKV76147.1"/>
    </source>
</evidence>
<evidence type="ECO:0000313" key="4">
    <source>
        <dbReference type="EMBL" id="AKV78398.1"/>
    </source>
</evidence>
<dbReference type="EMBL" id="CP012176">
    <property type="protein sequence ID" value="AKV82885.1"/>
    <property type="molecule type" value="Genomic_DNA"/>
</dbReference>
<evidence type="ECO:0000313" key="1">
    <source>
        <dbReference type="EMBL" id="AIM26982.1"/>
    </source>
</evidence>
<dbReference type="OMA" id="YARYKIQ"/>
<gene>
    <name evidence="1" type="ORF">HA72_0821</name>
    <name evidence="2" type="ORF">MsedA_0836</name>
    <name evidence="3" type="ORF">MsedB_0837</name>
    <name evidence="4" type="ORF">MsedC_0836</name>
    <name evidence="5" type="ORF">MsedD_0837</name>
    <name evidence="6" type="ORF">MsedE_0836</name>
</gene>
<dbReference type="Proteomes" id="UP000068832">
    <property type="component" value="Chromosome"/>
</dbReference>
<dbReference type="Proteomes" id="UP000056255">
    <property type="component" value="Chromosome"/>
</dbReference>
<dbReference type="AlphaFoldDB" id="A0A088E5C8"/>
<evidence type="ECO:0000313" key="11">
    <source>
        <dbReference type="Proteomes" id="UP000062475"/>
    </source>
</evidence>
<evidence type="ECO:0000313" key="9">
    <source>
        <dbReference type="Proteomes" id="UP000061362"/>
    </source>
</evidence>
<dbReference type="Proteomes" id="UP000061362">
    <property type="component" value="Chromosome"/>
</dbReference>
<dbReference type="EMBL" id="CP012172">
    <property type="protein sequence ID" value="AKV73905.1"/>
    <property type="molecule type" value="Genomic_DNA"/>
</dbReference>